<feature type="transmembrane region" description="Helical" evidence="1">
    <location>
        <begin position="7"/>
        <end position="25"/>
    </location>
</feature>
<evidence type="ECO:0000313" key="3">
    <source>
        <dbReference type="Proteomes" id="UP001597472"/>
    </source>
</evidence>
<dbReference type="RefSeq" id="WP_376893966.1">
    <property type="nucleotide sequence ID" value="NZ_JBHULS010000004.1"/>
</dbReference>
<evidence type="ECO:0000313" key="2">
    <source>
        <dbReference type="EMBL" id="MFD2552130.1"/>
    </source>
</evidence>
<evidence type="ECO:0008006" key="4">
    <source>
        <dbReference type="Google" id="ProtNLM"/>
    </source>
</evidence>
<dbReference type="EMBL" id="JBHULS010000004">
    <property type="protein sequence ID" value="MFD2552130.1"/>
    <property type="molecule type" value="Genomic_DNA"/>
</dbReference>
<feature type="transmembrane region" description="Helical" evidence="1">
    <location>
        <begin position="157"/>
        <end position="176"/>
    </location>
</feature>
<gene>
    <name evidence="2" type="ORF">ACFSQP_09915</name>
</gene>
<evidence type="ECO:0000256" key="1">
    <source>
        <dbReference type="SAM" id="Phobius"/>
    </source>
</evidence>
<sequence length="242" mass="28084">MKKTDILIFFIIAFCVIFTLLQINGKTELSGLSKALIAPLFALMYFINVEKKTRYFSLFLIAFSAAELFVFVEYFSLKAPQINLDAVYVIGNLFYMLSYVFLIIEVSKTINFRKALKNYIVHILILMALNIYIVYVLLTIVFPSFPKGAELFIMVELVYNIIMLLLLSISLISYFYNDNKKTLFLFFGSICIVFSEVIQIAYYYVAEEQGVLNIVQTLLFLMAFCFFYVQSKVKNEKVELFV</sequence>
<feature type="transmembrane region" description="Helical" evidence="1">
    <location>
        <begin position="183"/>
        <end position="205"/>
    </location>
</feature>
<accession>A0ABW5KW38</accession>
<protein>
    <recommendedName>
        <fullName evidence="4">YhhN-like protein</fullName>
    </recommendedName>
</protein>
<keyword evidence="1" id="KW-0472">Membrane</keyword>
<name>A0ABW5KW38_9FLAO</name>
<keyword evidence="3" id="KW-1185">Reference proteome</keyword>
<proteinExistence type="predicted"/>
<feature type="transmembrane region" description="Helical" evidence="1">
    <location>
        <begin position="87"/>
        <end position="107"/>
    </location>
</feature>
<keyword evidence="1" id="KW-0812">Transmembrane</keyword>
<comment type="caution">
    <text evidence="2">The sequence shown here is derived from an EMBL/GenBank/DDBJ whole genome shotgun (WGS) entry which is preliminary data.</text>
</comment>
<feature type="transmembrane region" description="Helical" evidence="1">
    <location>
        <begin position="119"/>
        <end position="145"/>
    </location>
</feature>
<organism evidence="2 3">
    <name type="scientific">Bizionia sediminis</name>
    <dbReference type="NCBI Taxonomy" id="1737064"/>
    <lineage>
        <taxon>Bacteria</taxon>
        <taxon>Pseudomonadati</taxon>
        <taxon>Bacteroidota</taxon>
        <taxon>Flavobacteriia</taxon>
        <taxon>Flavobacteriales</taxon>
        <taxon>Flavobacteriaceae</taxon>
        <taxon>Bizionia</taxon>
    </lineage>
</organism>
<keyword evidence="1" id="KW-1133">Transmembrane helix</keyword>
<feature type="transmembrane region" description="Helical" evidence="1">
    <location>
        <begin position="31"/>
        <end position="48"/>
    </location>
</feature>
<feature type="transmembrane region" description="Helical" evidence="1">
    <location>
        <begin position="211"/>
        <end position="229"/>
    </location>
</feature>
<feature type="transmembrane region" description="Helical" evidence="1">
    <location>
        <begin position="55"/>
        <end position="75"/>
    </location>
</feature>
<dbReference type="Proteomes" id="UP001597472">
    <property type="component" value="Unassembled WGS sequence"/>
</dbReference>
<reference evidence="3" key="1">
    <citation type="journal article" date="2019" name="Int. J. Syst. Evol. Microbiol.">
        <title>The Global Catalogue of Microorganisms (GCM) 10K type strain sequencing project: providing services to taxonomists for standard genome sequencing and annotation.</title>
        <authorList>
            <consortium name="The Broad Institute Genomics Platform"/>
            <consortium name="The Broad Institute Genome Sequencing Center for Infectious Disease"/>
            <person name="Wu L."/>
            <person name="Ma J."/>
        </authorList>
    </citation>
    <scope>NUCLEOTIDE SEQUENCE [LARGE SCALE GENOMIC DNA]</scope>
    <source>
        <strain evidence="3">KCTC 42587</strain>
    </source>
</reference>